<reference evidence="1 2" key="1">
    <citation type="journal article" date="2021" name="Commun. Biol.">
        <title>The genome of Shorea leprosula (Dipterocarpaceae) highlights the ecological relevance of drought in aseasonal tropical rainforests.</title>
        <authorList>
            <person name="Ng K.K.S."/>
            <person name="Kobayashi M.J."/>
            <person name="Fawcett J.A."/>
            <person name="Hatakeyama M."/>
            <person name="Paape T."/>
            <person name="Ng C.H."/>
            <person name="Ang C.C."/>
            <person name="Tnah L.H."/>
            <person name="Lee C.T."/>
            <person name="Nishiyama T."/>
            <person name="Sese J."/>
            <person name="O'Brien M.J."/>
            <person name="Copetti D."/>
            <person name="Mohd Noor M.I."/>
            <person name="Ong R.C."/>
            <person name="Putra M."/>
            <person name="Sireger I.Z."/>
            <person name="Indrioko S."/>
            <person name="Kosugi Y."/>
            <person name="Izuno A."/>
            <person name="Isagi Y."/>
            <person name="Lee S.L."/>
            <person name="Shimizu K.K."/>
        </authorList>
    </citation>
    <scope>NUCLEOTIDE SEQUENCE [LARGE SCALE GENOMIC DNA]</scope>
    <source>
        <strain evidence="1">214</strain>
    </source>
</reference>
<dbReference type="EMBL" id="BPVZ01000145">
    <property type="protein sequence ID" value="GKV40902.1"/>
    <property type="molecule type" value="Genomic_DNA"/>
</dbReference>
<evidence type="ECO:0000313" key="2">
    <source>
        <dbReference type="Proteomes" id="UP001054252"/>
    </source>
</evidence>
<accession>A0AAV5LWU2</accession>
<dbReference type="AlphaFoldDB" id="A0AAV5LWU2"/>
<gene>
    <name evidence="1" type="ORF">SLEP1_g48496</name>
</gene>
<sequence>MSIPPKYPSLTPATAELASPPLGPPHLPVLVTFPPPGPPYLPFGPPSLLIPFPQLGPPYLPFSPPSLPIAPHYPPSLIDPRPVLGGWFATSKERWEVTLTVTSRYLTMILPQV</sequence>
<proteinExistence type="predicted"/>
<evidence type="ECO:0000313" key="1">
    <source>
        <dbReference type="EMBL" id="GKV40902.1"/>
    </source>
</evidence>
<keyword evidence="2" id="KW-1185">Reference proteome</keyword>
<comment type="caution">
    <text evidence="1">The sequence shown here is derived from an EMBL/GenBank/DDBJ whole genome shotgun (WGS) entry which is preliminary data.</text>
</comment>
<dbReference type="Proteomes" id="UP001054252">
    <property type="component" value="Unassembled WGS sequence"/>
</dbReference>
<organism evidence="1 2">
    <name type="scientific">Rubroshorea leprosula</name>
    <dbReference type="NCBI Taxonomy" id="152421"/>
    <lineage>
        <taxon>Eukaryota</taxon>
        <taxon>Viridiplantae</taxon>
        <taxon>Streptophyta</taxon>
        <taxon>Embryophyta</taxon>
        <taxon>Tracheophyta</taxon>
        <taxon>Spermatophyta</taxon>
        <taxon>Magnoliopsida</taxon>
        <taxon>eudicotyledons</taxon>
        <taxon>Gunneridae</taxon>
        <taxon>Pentapetalae</taxon>
        <taxon>rosids</taxon>
        <taxon>malvids</taxon>
        <taxon>Malvales</taxon>
        <taxon>Dipterocarpaceae</taxon>
        <taxon>Rubroshorea</taxon>
    </lineage>
</organism>
<name>A0AAV5LWU2_9ROSI</name>
<protein>
    <submittedName>
        <fullName evidence="1">Uncharacterized protein</fullName>
    </submittedName>
</protein>